<dbReference type="PANTHER" id="PTHR44757:SF2">
    <property type="entry name" value="BIOFILM ARCHITECTURE MAINTENANCE PROTEIN MBAA"/>
    <property type="match status" value="1"/>
</dbReference>
<dbReference type="Pfam" id="PF00563">
    <property type="entry name" value="EAL"/>
    <property type="match status" value="1"/>
</dbReference>
<evidence type="ECO:0000313" key="4">
    <source>
        <dbReference type="EMBL" id="MDP5136001.1"/>
    </source>
</evidence>
<evidence type="ECO:0000259" key="2">
    <source>
        <dbReference type="PROSITE" id="PS50883"/>
    </source>
</evidence>
<dbReference type="RefSeq" id="WP_305975193.1">
    <property type="nucleotide sequence ID" value="NZ_JAPJDZ010000017.1"/>
</dbReference>
<evidence type="ECO:0000313" key="5">
    <source>
        <dbReference type="Proteomes" id="UP001231109"/>
    </source>
</evidence>
<name>A0ABT9HXZ6_9GAMM</name>
<dbReference type="InterPro" id="IPR000160">
    <property type="entry name" value="GGDEF_dom"/>
</dbReference>
<dbReference type="SUPFAM" id="SSF55073">
    <property type="entry name" value="Nucleotide cyclase"/>
    <property type="match status" value="1"/>
</dbReference>
<comment type="caution">
    <text evidence="4">The sequence shown here is derived from an EMBL/GenBank/DDBJ whole genome shotgun (WGS) entry which is preliminary data.</text>
</comment>
<dbReference type="SUPFAM" id="SSF141868">
    <property type="entry name" value="EAL domain-like"/>
    <property type="match status" value="1"/>
</dbReference>
<protein>
    <submittedName>
        <fullName evidence="4">EAL domain-containing protein</fullName>
    </submittedName>
</protein>
<dbReference type="Gene3D" id="3.30.70.270">
    <property type="match status" value="1"/>
</dbReference>
<dbReference type="Pfam" id="PF00990">
    <property type="entry name" value="GGDEF"/>
    <property type="match status" value="1"/>
</dbReference>
<keyword evidence="1" id="KW-1133">Transmembrane helix</keyword>
<dbReference type="InterPro" id="IPR029787">
    <property type="entry name" value="Nucleotide_cyclase"/>
</dbReference>
<dbReference type="CDD" id="cd01949">
    <property type="entry name" value="GGDEF"/>
    <property type="match status" value="1"/>
</dbReference>
<dbReference type="Proteomes" id="UP001231109">
    <property type="component" value="Unassembled WGS sequence"/>
</dbReference>
<dbReference type="SMART" id="SM00267">
    <property type="entry name" value="GGDEF"/>
    <property type="match status" value="1"/>
</dbReference>
<keyword evidence="1" id="KW-0472">Membrane</keyword>
<keyword evidence="5" id="KW-1185">Reference proteome</keyword>
<dbReference type="PROSITE" id="PS50883">
    <property type="entry name" value="EAL"/>
    <property type="match status" value="1"/>
</dbReference>
<dbReference type="EMBL" id="JAPJDZ010000017">
    <property type="protein sequence ID" value="MDP5136001.1"/>
    <property type="molecule type" value="Genomic_DNA"/>
</dbReference>
<sequence length="715" mass="80081">MLFIVSFFVYVDAERAIDTANNKRLQSFLLADELRQSSDDLTRMVRTYAVTGEPRYRQHFDEIFAIRNGHAPKPENYHYIYWDLVDASNARPRPFGPPTALLNTMRQVGFTDSELTQLVSAKQASDDLTNIEQRAMELVASGDPALREQALVLLHNDEYHLAKAGIMRPIDKLYDMMSSRTANSVRQAEISARWLRLVFVVLGLMLLMMLWQLKRRQLAILGAPVAELYSRIEALGNGDFTTDILVPAGKDNTLLGWLSRTRHRLFLLEHTRMQVQQRLEHLAHYDPLTGLSNRVLLAEQLQKSMLNATQHQSLLAVAFVDIDGFKAVNDRFGHALGDQVLQTLSQRLVAAVGKENSVARMSGDEFVFLLSNLAQVEDSQPMLQQALDSLASPVTIAGATIALSASIGVSFYPQNADVAAEQLLRQADQAMYVAKQAGKNSFHLFDNEADQHTRVVLRSLNDIRDGLARQEFVLFYQPKVNMRTGECTGVEALIRWQHPEQGLMAPGLFLPLIEHHELGVQLGQWVISQAFRQYQLWQAQGITMAISVNIAAFHLQQADFFQQLQSIFDTFPSVPPSMLEMEIVETSALQDLVHVRETMQSCSAFGVTFSLDDFGTGYSSLSYLKRLPISTLKLDQSFVRDILTDTDDLAILQGVSLLAETFELATIAEGVETAAHRQKLLEIGYVFGQGYGIARPMPASAFASWLSKWDIASLS</sequence>
<dbReference type="InterPro" id="IPR043128">
    <property type="entry name" value="Rev_trsase/Diguanyl_cyclase"/>
</dbReference>
<dbReference type="Gene3D" id="3.20.20.450">
    <property type="entry name" value="EAL domain"/>
    <property type="match status" value="1"/>
</dbReference>
<dbReference type="NCBIfam" id="TIGR00254">
    <property type="entry name" value="GGDEF"/>
    <property type="match status" value="1"/>
</dbReference>
<feature type="domain" description="GGDEF" evidence="3">
    <location>
        <begin position="313"/>
        <end position="447"/>
    </location>
</feature>
<dbReference type="PANTHER" id="PTHR44757">
    <property type="entry name" value="DIGUANYLATE CYCLASE DGCP"/>
    <property type="match status" value="1"/>
</dbReference>
<dbReference type="InterPro" id="IPR001633">
    <property type="entry name" value="EAL_dom"/>
</dbReference>
<dbReference type="PROSITE" id="PS50887">
    <property type="entry name" value="GGDEF"/>
    <property type="match status" value="1"/>
</dbReference>
<accession>A0ABT9HXZ6</accession>
<feature type="transmembrane region" description="Helical" evidence="1">
    <location>
        <begin position="194"/>
        <end position="211"/>
    </location>
</feature>
<organism evidence="4 5">
    <name type="scientific">Rheinheimera baltica</name>
    <dbReference type="NCBI Taxonomy" id="67576"/>
    <lineage>
        <taxon>Bacteria</taxon>
        <taxon>Pseudomonadati</taxon>
        <taxon>Pseudomonadota</taxon>
        <taxon>Gammaproteobacteria</taxon>
        <taxon>Chromatiales</taxon>
        <taxon>Chromatiaceae</taxon>
        <taxon>Rheinheimera</taxon>
    </lineage>
</organism>
<evidence type="ECO:0000259" key="3">
    <source>
        <dbReference type="PROSITE" id="PS50887"/>
    </source>
</evidence>
<dbReference type="InterPro" id="IPR035919">
    <property type="entry name" value="EAL_sf"/>
</dbReference>
<dbReference type="InterPro" id="IPR052155">
    <property type="entry name" value="Biofilm_reg_signaling"/>
</dbReference>
<dbReference type="SMART" id="SM00052">
    <property type="entry name" value="EAL"/>
    <property type="match status" value="1"/>
</dbReference>
<dbReference type="CDD" id="cd01948">
    <property type="entry name" value="EAL"/>
    <property type="match status" value="1"/>
</dbReference>
<feature type="domain" description="EAL" evidence="2">
    <location>
        <begin position="456"/>
        <end position="710"/>
    </location>
</feature>
<evidence type="ECO:0000256" key="1">
    <source>
        <dbReference type="SAM" id="Phobius"/>
    </source>
</evidence>
<gene>
    <name evidence="4" type="ORF">ORJ04_08580</name>
</gene>
<reference evidence="4 5" key="1">
    <citation type="submission" date="2022-11" db="EMBL/GenBank/DDBJ databases">
        <title>Viruses from the air-sea interface of a natural surface slick.</title>
        <authorList>
            <person name="Rahlff J."/>
            <person name="Holmfeldt K."/>
        </authorList>
    </citation>
    <scope>NUCLEOTIDE SEQUENCE [LARGE SCALE GENOMIC DNA]</scope>
    <source>
        <strain evidence="4 5">SMS4</strain>
    </source>
</reference>
<keyword evidence="1" id="KW-0812">Transmembrane</keyword>
<proteinExistence type="predicted"/>